<evidence type="ECO:0000256" key="8">
    <source>
        <dbReference type="ARBA" id="ARBA00022884"/>
    </source>
</evidence>
<sequence length="324" mass="34046">MKIAGVTIEGFAALAPMAGVADRAVREVSRAHGACYTVGEMTSAKGICQHSKKSAVLLEPDEARPYAVQLFGSEPESIREAARAAALLSPDIIDLNMGCPAPKITGGGAGSALLRNLPLAGEIARAAVEGAGGIPVTAKIRRGYDAGEDVAAEAARRLEAAGVAAITVHGRTRAQMYAPPVDLGCIARVKAAVSVPVIGNGDIFTAQDAARMFEETGCDLVMVGRGALGNPWLFAEINARMRGEPLPPRPALGERLKVMREEISLLLADKGERVGFREARKHVSWYMTGLRGAASLRRLCGEISSWEGIDAVCREAEAQNPPEG</sequence>
<dbReference type="InterPro" id="IPR013785">
    <property type="entry name" value="Aldolase_TIM"/>
</dbReference>
<comment type="cofactor">
    <cofactor evidence="1 12">
        <name>FMN</name>
        <dbReference type="ChEBI" id="CHEBI:58210"/>
    </cofactor>
</comment>
<gene>
    <name evidence="14" type="primary">dusB</name>
    <name evidence="14" type="ORF">H8717_04465</name>
</gene>
<comment type="caution">
    <text evidence="14">The sequence shown here is derived from an EMBL/GenBank/DDBJ whole genome shotgun (WGS) entry which is preliminary data.</text>
</comment>
<name>A0ABR7NGZ3_9FIRM</name>
<evidence type="ECO:0000256" key="3">
    <source>
        <dbReference type="ARBA" id="ARBA00022555"/>
    </source>
</evidence>
<dbReference type="PIRSF" id="PIRSF006621">
    <property type="entry name" value="Dus"/>
    <property type="match status" value="1"/>
</dbReference>
<protein>
    <recommendedName>
        <fullName evidence="12">tRNA-dihydrouridine synthase</fullName>
        <ecNumber evidence="12">1.3.1.-</ecNumber>
    </recommendedName>
</protein>
<dbReference type="Pfam" id="PF01207">
    <property type="entry name" value="Dus"/>
    <property type="match status" value="1"/>
</dbReference>
<evidence type="ECO:0000256" key="2">
    <source>
        <dbReference type="ARBA" id="ARBA00002790"/>
    </source>
</evidence>
<organism evidence="14 15">
    <name type="scientific">Yanshouia hominis</name>
    <dbReference type="NCBI Taxonomy" id="2763673"/>
    <lineage>
        <taxon>Bacteria</taxon>
        <taxon>Bacillati</taxon>
        <taxon>Bacillota</taxon>
        <taxon>Clostridia</taxon>
        <taxon>Eubacteriales</taxon>
        <taxon>Oscillospiraceae</taxon>
        <taxon>Yanshouia</taxon>
    </lineage>
</organism>
<keyword evidence="3" id="KW-0820">tRNA-binding</keyword>
<evidence type="ECO:0000313" key="14">
    <source>
        <dbReference type="EMBL" id="MBC8575666.1"/>
    </source>
</evidence>
<dbReference type="Proteomes" id="UP000658131">
    <property type="component" value="Unassembled WGS sequence"/>
</dbReference>
<dbReference type="InterPro" id="IPR035587">
    <property type="entry name" value="DUS-like_FMN-bd"/>
</dbReference>
<keyword evidence="5 12" id="KW-0288">FMN</keyword>
<comment type="catalytic activity">
    <reaction evidence="10">
        <text>a 5,6-dihydrouridine in tRNA + NADP(+) = a uridine in tRNA + NADPH + H(+)</text>
        <dbReference type="Rhea" id="RHEA:23624"/>
        <dbReference type="Rhea" id="RHEA-COMP:13339"/>
        <dbReference type="Rhea" id="RHEA-COMP:13887"/>
        <dbReference type="ChEBI" id="CHEBI:15378"/>
        <dbReference type="ChEBI" id="CHEBI:57783"/>
        <dbReference type="ChEBI" id="CHEBI:58349"/>
        <dbReference type="ChEBI" id="CHEBI:65315"/>
        <dbReference type="ChEBI" id="CHEBI:74443"/>
    </reaction>
</comment>
<keyword evidence="9 12" id="KW-0560">Oxidoreductase</keyword>
<dbReference type="PANTHER" id="PTHR45846:SF1">
    <property type="entry name" value="TRNA-DIHYDROURIDINE(47) SYNTHASE [NAD(P)(+)]-LIKE"/>
    <property type="match status" value="1"/>
</dbReference>
<keyword evidence="4 12" id="KW-0285">Flavoprotein</keyword>
<evidence type="ECO:0000259" key="13">
    <source>
        <dbReference type="Pfam" id="PF01207"/>
    </source>
</evidence>
<dbReference type="InterPro" id="IPR018517">
    <property type="entry name" value="tRNA_hU_synthase_CS"/>
</dbReference>
<keyword evidence="7" id="KW-0521">NADP</keyword>
<dbReference type="PANTHER" id="PTHR45846">
    <property type="entry name" value="TRNA-DIHYDROURIDINE(47) SYNTHASE [NAD(P)(+)]-LIKE"/>
    <property type="match status" value="1"/>
</dbReference>
<accession>A0ABR7NGZ3</accession>
<dbReference type="Gene3D" id="3.20.20.70">
    <property type="entry name" value="Aldolase class I"/>
    <property type="match status" value="1"/>
</dbReference>
<evidence type="ECO:0000256" key="4">
    <source>
        <dbReference type="ARBA" id="ARBA00022630"/>
    </source>
</evidence>
<dbReference type="PROSITE" id="PS01136">
    <property type="entry name" value="UPF0034"/>
    <property type="match status" value="1"/>
</dbReference>
<dbReference type="CDD" id="cd02801">
    <property type="entry name" value="DUS_like_FMN"/>
    <property type="match status" value="1"/>
</dbReference>
<evidence type="ECO:0000313" key="15">
    <source>
        <dbReference type="Proteomes" id="UP000658131"/>
    </source>
</evidence>
<dbReference type="EC" id="1.3.1.-" evidence="12"/>
<dbReference type="SUPFAM" id="SSF51395">
    <property type="entry name" value="FMN-linked oxidoreductases"/>
    <property type="match status" value="1"/>
</dbReference>
<dbReference type="RefSeq" id="WP_262399375.1">
    <property type="nucleotide sequence ID" value="NZ_JACRTB010000006.1"/>
</dbReference>
<keyword evidence="15" id="KW-1185">Reference proteome</keyword>
<evidence type="ECO:0000256" key="5">
    <source>
        <dbReference type="ARBA" id="ARBA00022643"/>
    </source>
</evidence>
<dbReference type="Gene3D" id="1.10.1200.80">
    <property type="entry name" value="Putative flavin oxidoreducatase, domain 2"/>
    <property type="match status" value="1"/>
</dbReference>
<evidence type="ECO:0000256" key="1">
    <source>
        <dbReference type="ARBA" id="ARBA00001917"/>
    </source>
</evidence>
<dbReference type="InterPro" id="IPR024036">
    <property type="entry name" value="tRNA-dHydroUridine_Synthase_C"/>
</dbReference>
<evidence type="ECO:0000256" key="11">
    <source>
        <dbReference type="ARBA" id="ARBA00048802"/>
    </source>
</evidence>
<dbReference type="InterPro" id="IPR004652">
    <property type="entry name" value="DusB-like"/>
</dbReference>
<dbReference type="NCBIfam" id="TIGR00737">
    <property type="entry name" value="nifR3_yhdG"/>
    <property type="match status" value="1"/>
</dbReference>
<comment type="similarity">
    <text evidence="12">Belongs to the dus family.</text>
</comment>
<comment type="function">
    <text evidence="2 12">Catalyzes the synthesis of 5,6-dihydrouridine (D), a modified base found in the D-loop of most tRNAs, via the reduction of the C5-C6 double bond in target uridines.</text>
</comment>
<keyword evidence="8" id="KW-0694">RNA-binding</keyword>
<evidence type="ECO:0000256" key="7">
    <source>
        <dbReference type="ARBA" id="ARBA00022857"/>
    </source>
</evidence>
<evidence type="ECO:0000256" key="12">
    <source>
        <dbReference type="PIRNR" id="PIRNR006621"/>
    </source>
</evidence>
<reference evidence="14 15" key="1">
    <citation type="submission" date="2020-08" db="EMBL/GenBank/DDBJ databases">
        <title>Genome public.</title>
        <authorList>
            <person name="Liu C."/>
            <person name="Sun Q."/>
        </authorList>
    </citation>
    <scope>NUCLEOTIDE SEQUENCE [LARGE SCALE GENOMIC DNA]</scope>
    <source>
        <strain evidence="14 15">BX1</strain>
    </source>
</reference>
<comment type="catalytic activity">
    <reaction evidence="11">
        <text>a 5,6-dihydrouridine in tRNA + NAD(+) = a uridine in tRNA + NADH + H(+)</text>
        <dbReference type="Rhea" id="RHEA:54452"/>
        <dbReference type="Rhea" id="RHEA-COMP:13339"/>
        <dbReference type="Rhea" id="RHEA-COMP:13887"/>
        <dbReference type="ChEBI" id="CHEBI:15378"/>
        <dbReference type="ChEBI" id="CHEBI:57540"/>
        <dbReference type="ChEBI" id="CHEBI:57945"/>
        <dbReference type="ChEBI" id="CHEBI:65315"/>
        <dbReference type="ChEBI" id="CHEBI:74443"/>
    </reaction>
</comment>
<evidence type="ECO:0000256" key="9">
    <source>
        <dbReference type="ARBA" id="ARBA00023002"/>
    </source>
</evidence>
<proteinExistence type="inferred from homology"/>
<evidence type="ECO:0000256" key="10">
    <source>
        <dbReference type="ARBA" id="ARBA00048205"/>
    </source>
</evidence>
<dbReference type="EMBL" id="JACRTB010000006">
    <property type="protein sequence ID" value="MBC8575666.1"/>
    <property type="molecule type" value="Genomic_DNA"/>
</dbReference>
<keyword evidence="6 12" id="KW-0819">tRNA processing</keyword>
<feature type="domain" description="DUS-like FMN-binding" evidence="13">
    <location>
        <begin position="14"/>
        <end position="314"/>
    </location>
</feature>
<dbReference type="InterPro" id="IPR001269">
    <property type="entry name" value="DUS_fam"/>
</dbReference>
<evidence type="ECO:0000256" key="6">
    <source>
        <dbReference type="ARBA" id="ARBA00022694"/>
    </source>
</evidence>